<sequence>MKLDINREISDFINLDQKLKYLNVNLPSDFCILPENIEDAASVDEFVFTDTTLSVKKYLKKNGVNVDVVKTDTRAYRQRRSVDFFAPVLFIGYSVLSENPELASVGLNVLSSYVYDIFKGTFGDKKVKIEIIVEVNPKKKYKSITYEGNVEGLNGLADVIKSLKDE</sequence>
<keyword evidence="2" id="KW-1185">Reference proteome</keyword>
<gene>
    <name evidence="1" type="ORF">MUN80_15235</name>
</gene>
<protein>
    <submittedName>
        <fullName evidence="1">Uncharacterized protein</fullName>
    </submittedName>
</protein>
<accession>A0ABY4F371</accession>
<name>A0ABY4F371_9BACT</name>
<organism evidence="1 2">
    <name type="scientific">Hymenobacter cellulosivorans</name>
    <dbReference type="NCBI Taxonomy" id="2932249"/>
    <lineage>
        <taxon>Bacteria</taxon>
        <taxon>Pseudomonadati</taxon>
        <taxon>Bacteroidota</taxon>
        <taxon>Cytophagia</taxon>
        <taxon>Cytophagales</taxon>
        <taxon>Hymenobacteraceae</taxon>
        <taxon>Hymenobacter</taxon>
    </lineage>
</organism>
<proteinExistence type="predicted"/>
<dbReference type="EMBL" id="CP095049">
    <property type="protein sequence ID" value="UOQ51113.1"/>
    <property type="molecule type" value="Genomic_DNA"/>
</dbReference>
<dbReference type="Proteomes" id="UP000831785">
    <property type="component" value="Chromosome"/>
</dbReference>
<reference evidence="1 2" key="1">
    <citation type="submission" date="2022-04" db="EMBL/GenBank/DDBJ databases">
        <title>Hymenobacter sp. isolated from the air.</title>
        <authorList>
            <person name="Won M."/>
            <person name="Lee C.-M."/>
            <person name="Woen H.-Y."/>
            <person name="Kwon S.-W."/>
        </authorList>
    </citation>
    <scope>NUCLEOTIDE SEQUENCE [LARGE SCALE GENOMIC DNA]</scope>
    <source>
        <strain evidence="2">5116 S-27</strain>
    </source>
</reference>
<evidence type="ECO:0000313" key="1">
    <source>
        <dbReference type="EMBL" id="UOQ51113.1"/>
    </source>
</evidence>
<evidence type="ECO:0000313" key="2">
    <source>
        <dbReference type="Proteomes" id="UP000831785"/>
    </source>
</evidence>
<dbReference type="RefSeq" id="WP_244714261.1">
    <property type="nucleotide sequence ID" value="NZ_CP095049.1"/>
</dbReference>